<feature type="region of interest" description="Disordered" evidence="1">
    <location>
        <begin position="87"/>
        <end position="115"/>
    </location>
</feature>
<keyword evidence="4" id="KW-1185">Reference proteome</keyword>
<dbReference type="AlphaFoldDB" id="A0A0D2BZP8"/>
<evidence type="ECO:0000256" key="1">
    <source>
        <dbReference type="SAM" id="MobiDB-lite"/>
    </source>
</evidence>
<feature type="compositionally biased region" description="Polar residues" evidence="1">
    <location>
        <begin position="309"/>
        <end position="332"/>
    </location>
</feature>
<evidence type="ECO:0000313" key="4">
    <source>
        <dbReference type="Proteomes" id="UP000054342"/>
    </source>
</evidence>
<name>A0A0D2BZP8_9EURO</name>
<dbReference type="HOGENOM" id="CLU_033077_0_0_1"/>
<feature type="domain" description="Integrase zinc-binding" evidence="2">
    <location>
        <begin position="243"/>
        <end position="291"/>
    </location>
</feature>
<feature type="compositionally biased region" description="Basic and acidic residues" evidence="1">
    <location>
        <begin position="431"/>
        <end position="446"/>
    </location>
</feature>
<dbReference type="GeneID" id="25324395"/>
<dbReference type="Pfam" id="PF17921">
    <property type="entry name" value="Integrase_H2C2"/>
    <property type="match status" value="1"/>
</dbReference>
<evidence type="ECO:0000313" key="3">
    <source>
        <dbReference type="EMBL" id="KIW57931.1"/>
    </source>
</evidence>
<dbReference type="EMBL" id="KN847318">
    <property type="protein sequence ID" value="KIW57931.1"/>
    <property type="molecule type" value="Genomic_DNA"/>
</dbReference>
<dbReference type="Gene3D" id="1.10.340.70">
    <property type="match status" value="1"/>
</dbReference>
<proteinExistence type="predicted"/>
<dbReference type="InterPro" id="IPR041588">
    <property type="entry name" value="Integrase_H2C2"/>
</dbReference>
<dbReference type="OrthoDB" id="2499658at2759"/>
<sequence>MTDYAPRSSQDYNTFFHNQQLAMSHYSNGSGISYLYGNGQIQYQTVDTPCPAYSTTFNPAQGTHSSPLYMANVSGLPIQYPVPSNRVPTLPSQSRAVPQSSYYTTSSSNHRTAPHHTRLMTPRDYSHIDGTECQDSPNEDTMLSEPVLPPLEGYPNVGDFDELMKRYVQDLSPKKQDKALINARRAANIRHVLIDKKTTSIESAQFRFWVKKMFTLQPADGKPPEHRKICHEGKPVAVREKLFKILTKAHKQCQHGGRDKTSAQVRRVYSWVPKELISRFVKLCPTCQVRRGTARNSPPESERSPDARMNTQSPDASGVLSSRKNSASSRPATVNVTLPLQSAGFTSSAAFQQQNRWMTPLPPQQVQPEPSRVSTSSTVKHETYNTIPPMPMNCANGTPPGMSFSSVNTSFTNPSTAYSSNSLSQPTHGHVLTDHNYDTKPGHHYL</sequence>
<feature type="region of interest" description="Disordered" evidence="1">
    <location>
        <begin position="290"/>
        <end position="332"/>
    </location>
</feature>
<dbReference type="Proteomes" id="UP000054342">
    <property type="component" value="Unassembled WGS sequence"/>
</dbReference>
<feature type="region of interest" description="Disordered" evidence="1">
    <location>
        <begin position="415"/>
        <end position="446"/>
    </location>
</feature>
<feature type="compositionally biased region" description="Polar residues" evidence="1">
    <location>
        <begin position="415"/>
        <end position="427"/>
    </location>
</feature>
<protein>
    <recommendedName>
        <fullName evidence="2">Integrase zinc-binding domain-containing protein</fullName>
    </recommendedName>
</protein>
<evidence type="ECO:0000259" key="2">
    <source>
        <dbReference type="Pfam" id="PF17921"/>
    </source>
</evidence>
<organism evidence="3 4">
    <name type="scientific">Exophiala xenobiotica</name>
    <dbReference type="NCBI Taxonomy" id="348802"/>
    <lineage>
        <taxon>Eukaryota</taxon>
        <taxon>Fungi</taxon>
        <taxon>Dikarya</taxon>
        <taxon>Ascomycota</taxon>
        <taxon>Pezizomycotina</taxon>
        <taxon>Eurotiomycetes</taxon>
        <taxon>Chaetothyriomycetidae</taxon>
        <taxon>Chaetothyriales</taxon>
        <taxon>Herpotrichiellaceae</taxon>
        <taxon>Exophiala</taxon>
    </lineage>
</organism>
<gene>
    <name evidence="3" type="ORF">PV05_02487</name>
</gene>
<feature type="compositionally biased region" description="Polar residues" evidence="1">
    <location>
        <begin position="87"/>
        <end position="111"/>
    </location>
</feature>
<accession>A0A0D2BZP8</accession>
<reference evidence="3 4" key="1">
    <citation type="submission" date="2015-01" db="EMBL/GenBank/DDBJ databases">
        <title>The Genome Sequence of Exophiala xenobiotica CBS118157.</title>
        <authorList>
            <consortium name="The Broad Institute Genomics Platform"/>
            <person name="Cuomo C."/>
            <person name="de Hoog S."/>
            <person name="Gorbushina A."/>
            <person name="Stielow B."/>
            <person name="Teixiera M."/>
            <person name="Abouelleil A."/>
            <person name="Chapman S.B."/>
            <person name="Priest M."/>
            <person name="Young S.K."/>
            <person name="Wortman J."/>
            <person name="Nusbaum C."/>
            <person name="Birren B."/>
        </authorList>
    </citation>
    <scope>NUCLEOTIDE SEQUENCE [LARGE SCALE GENOMIC DNA]</scope>
    <source>
        <strain evidence="3 4">CBS 118157</strain>
    </source>
</reference>
<dbReference type="RefSeq" id="XP_013318515.1">
    <property type="nucleotide sequence ID" value="XM_013463061.1"/>
</dbReference>